<name>A0AAV4BCT7_9GAST</name>
<keyword evidence="2" id="KW-0812">Transmembrane</keyword>
<organism evidence="3 4">
    <name type="scientific">Plakobranchus ocellatus</name>
    <dbReference type="NCBI Taxonomy" id="259542"/>
    <lineage>
        <taxon>Eukaryota</taxon>
        <taxon>Metazoa</taxon>
        <taxon>Spiralia</taxon>
        <taxon>Lophotrochozoa</taxon>
        <taxon>Mollusca</taxon>
        <taxon>Gastropoda</taxon>
        <taxon>Heterobranchia</taxon>
        <taxon>Euthyneura</taxon>
        <taxon>Panpulmonata</taxon>
        <taxon>Sacoglossa</taxon>
        <taxon>Placobranchoidea</taxon>
        <taxon>Plakobranchidae</taxon>
        <taxon>Plakobranchus</taxon>
    </lineage>
</organism>
<dbReference type="AlphaFoldDB" id="A0AAV4BCT7"/>
<sequence>MKDKKKEKDVEEELYEEMEEEKTKKKYGEEEEEEKHEETEKERQMCFAISYRRTLVIIGVKHLARRSVEILSYGFSVRTPPVSPTAQRLEDQMFLFLCLTLPYAICYLRLFIKLYISF</sequence>
<gene>
    <name evidence="3" type="ORF">PoB_004339500</name>
</gene>
<dbReference type="Proteomes" id="UP000735302">
    <property type="component" value="Unassembled WGS sequence"/>
</dbReference>
<evidence type="ECO:0000313" key="4">
    <source>
        <dbReference type="Proteomes" id="UP000735302"/>
    </source>
</evidence>
<accession>A0AAV4BCT7</accession>
<evidence type="ECO:0000256" key="2">
    <source>
        <dbReference type="SAM" id="Phobius"/>
    </source>
</evidence>
<evidence type="ECO:0000256" key="1">
    <source>
        <dbReference type="SAM" id="MobiDB-lite"/>
    </source>
</evidence>
<evidence type="ECO:0000313" key="3">
    <source>
        <dbReference type="EMBL" id="GFO16890.1"/>
    </source>
</evidence>
<keyword evidence="2" id="KW-1133">Transmembrane helix</keyword>
<feature type="region of interest" description="Disordered" evidence="1">
    <location>
        <begin position="1"/>
        <end position="39"/>
    </location>
</feature>
<dbReference type="EMBL" id="BLXT01004727">
    <property type="protein sequence ID" value="GFO16890.1"/>
    <property type="molecule type" value="Genomic_DNA"/>
</dbReference>
<protein>
    <submittedName>
        <fullName evidence="3">Uncharacterized protein</fullName>
    </submittedName>
</protein>
<proteinExistence type="predicted"/>
<keyword evidence="2" id="KW-0472">Membrane</keyword>
<comment type="caution">
    <text evidence="3">The sequence shown here is derived from an EMBL/GenBank/DDBJ whole genome shotgun (WGS) entry which is preliminary data.</text>
</comment>
<reference evidence="3 4" key="1">
    <citation type="journal article" date="2021" name="Elife">
        <title>Chloroplast acquisition without the gene transfer in kleptoplastic sea slugs, Plakobranchus ocellatus.</title>
        <authorList>
            <person name="Maeda T."/>
            <person name="Takahashi S."/>
            <person name="Yoshida T."/>
            <person name="Shimamura S."/>
            <person name="Takaki Y."/>
            <person name="Nagai Y."/>
            <person name="Toyoda A."/>
            <person name="Suzuki Y."/>
            <person name="Arimoto A."/>
            <person name="Ishii H."/>
            <person name="Satoh N."/>
            <person name="Nishiyama T."/>
            <person name="Hasebe M."/>
            <person name="Maruyama T."/>
            <person name="Minagawa J."/>
            <person name="Obokata J."/>
            <person name="Shigenobu S."/>
        </authorList>
    </citation>
    <scope>NUCLEOTIDE SEQUENCE [LARGE SCALE GENOMIC DNA]</scope>
</reference>
<feature type="compositionally biased region" description="Acidic residues" evidence="1">
    <location>
        <begin position="10"/>
        <end position="20"/>
    </location>
</feature>
<keyword evidence="4" id="KW-1185">Reference proteome</keyword>
<feature type="transmembrane region" description="Helical" evidence="2">
    <location>
        <begin position="94"/>
        <end position="116"/>
    </location>
</feature>